<organism evidence="12 13">
    <name type="scientific">Takifugu rubripes</name>
    <name type="common">Japanese pufferfish</name>
    <name type="synonym">Fugu rubripes</name>
    <dbReference type="NCBI Taxonomy" id="31033"/>
    <lineage>
        <taxon>Eukaryota</taxon>
        <taxon>Metazoa</taxon>
        <taxon>Chordata</taxon>
        <taxon>Craniata</taxon>
        <taxon>Vertebrata</taxon>
        <taxon>Euteleostomi</taxon>
        <taxon>Actinopterygii</taxon>
        <taxon>Neopterygii</taxon>
        <taxon>Teleostei</taxon>
        <taxon>Neoteleostei</taxon>
        <taxon>Acanthomorphata</taxon>
        <taxon>Eupercaria</taxon>
        <taxon>Tetraodontiformes</taxon>
        <taxon>Tetradontoidea</taxon>
        <taxon>Tetraodontidae</taxon>
        <taxon>Takifugu</taxon>
    </lineage>
</organism>
<evidence type="ECO:0000256" key="7">
    <source>
        <dbReference type="ARBA" id="ARBA00022801"/>
    </source>
</evidence>
<dbReference type="InParanoid" id="A0A674NQL6"/>
<dbReference type="InterPro" id="IPR023346">
    <property type="entry name" value="Lysozyme-like_dom_sf"/>
</dbReference>
<evidence type="ECO:0000259" key="11">
    <source>
        <dbReference type="Pfam" id="PF01464"/>
    </source>
</evidence>
<evidence type="ECO:0000256" key="5">
    <source>
        <dbReference type="ARBA" id="ARBA00022529"/>
    </source>
</evidence>
<reference evidence="12" key="2">
    <citation type="submission" date="2025-08" db="UniProtKB">
        <authorList>
            <consortium name="Ensembl"/>
        </authorList>
    </citation>
    <scope>IDENTIFICATION</scope>
</reference>
<dbReference type="Gene3D" id="1.10.530.10">
    <property type="match status" value="1"/>
</dbReference>
<keyword evidence="8" id="KW-0326">Glycosidase</keyword>
<name>A0A674NQL6_TAKRU</name>
<dbReference type="GO" id="GO:0009253">
    <property type="term" value="P:peptidoglycan catabolic process"/>
    <property type="evidence" value="ECO:0007669"/>
    <property type="project" value="InterPro"/>
</dbReference>
<comment type="similarity">
    <text evidence="2">Belongs to the glycosyl hydrolase 23 family.</text>
</comment>
<evidence type="ECO:0000313" key="13">
    <source>
        <dbReference type="Proteomes" id="UP000005226"/>
    </source>
</evidence>
<evidence type="ECO:0000256" key="8">
    <source>
        <dbReference type="ARBA" id="ARBA00023295"/>
    </source>
</evidence>
<evidence type="ECO:0000256" key="6">
    <source>
        <dbReference type="ARBA" id="ARBA00022638"/>
    </source>
</evidence>
<comment type="catalytic activity">
    <reaction evidence="1">
        <text>Hydrolysis of (1-&gt;4)-beta-linkages between N-acetylmuramic acid and N-acetyl-D-glucosamine residues in a peptidoglycan and between N-acetyl-D-glucosamine residues in chitodextrins.</text>
        <dbReference type="EC" id="3.2.1.17"/>
    </reaction>
</comment>
<dbReference type="AlphaFoldDB" id="A0A674NQL6"/>
<gene>
    <name evidence="12" type="primary">LOC115253249</name>
</gene>
<sequence>MSIETSGASAMTAAGDRLGPGSHEMARIDLERMKKYKSIIRQAGRECDVDPALIAGIISRESRAGNQLVNGRGDHGRAFGLMQIDPQNSGITPVGSWDSVEHLIQATKILLSFIDVIKNKFPSWNANQHLKGAIAAYNMGDQNVRSYETVDAATTGRDYSNDVVARAQWYKSEGENLKYCNGFSSKLQTICDHVGSMVSGAVGRAQRCSTGSRLHGTKAKVRCGLSAQRLISRITTPFLCRCHGDAAGGQTRSPPPTTTRVSPLFRSKVTSHAALNGPGLHGDDPVTVLAIWQNAGMSESSVGAVVVPQLVSAQESVEAARTPVSAVVPVLTAVGDEVGALAERSPTHVTHVGLLPWCTINVIIFKCASCVLWSRLFCCPLAVKWGQVNYHVAFYKCF</sequence>
<dbReference type="GeneTree" id="ENSGT00390000017614"/>
<dbReference type="GO" id="GO:0005576">
    <property type="term" value="C:extracellular region"/>
    <property type="evidence" value="ECO:0007669"/>
    <property type="project" value="TreeGrafter"/>
</dbReference>
<dbReference type="Proteomes" id="UP000005226">
    <property type="component" value="Chromosome 17"/>
</dbReference>
<dbReference type="GO" id="GO:0050830">
    <property type="term" value="P:defense response to Gram-positive bacterium"/>
    <property type="evidence" value="ECO:0007669"/>
    <property type="project" value="TreeGrafter"/>
</dbReference>
<dbReference type="GO" id="GO:0031640">
    <property type="term" value="P:killing of cells of another organism"/>
    <property type="evidence" value="ECO:0007669"/>
    <property type="project" value="UniProtKB-KW"/>
</dbReference>
<keyword evidence="13" id="KW-1185">Reference proteome</keyword>
<reference evidence="12" key="3">
    <citation type="submission" date="2025-09" db="UniProtKB">
        <authorList>
            <consortium name="Ensembl"/>
        </authorList>
    </citation>
    <scope>IDENTIFICATION</scope>
</reference>
<dbReference type="InterPro" id="IPR008258">
    <property type="entry name" value="Transglycosylase_SLT_dom_1"/>
</dbReference>
<dbReference type="Pfam" id="PF01464">
    <property type="entry name" value="SLT"/>
    <property type="match status" value="1"/>
</dbReference>
<dbReference type="Ensembl" id="ENSTRUT00000090953.1">
    <property type="protein sequence ID" value="ENSTRUP00000075891.1"/>
    <property type="gene ID" value="ENSTRUG00000028649.1"/>
</dbReference>
<dbReference type="PRINTS" id="PR00749">
    <property type="entry name" value="LYSOZYMEG"/>
</dbReference>
<feature type="domain" description="Transglycosylase SLT" evidence="11">
    <location>
        <begin position="39"/>
        <end position="150"/>
    </location>
</feature>
<keyword evidence="6" id="KW-0081">Bacteriolytic enzyme</keyword>
<evidence type="ECO:0000256" key="9">
    <source>
        <dbReference type="ARBA" id="ARBA00031262"/>
    </source>
</evidence>
<dbReference type="PANTHER" id="PTHR31698">
    <property type="entry name" value="LYSOZYME G FAMILY MEMBER"/>
    <property type="match status" value="1"/>
</dbReference>
<evidence type="ECO:0000256" key="10">
    <source>
        <dbReference type="SAM" id="MobiDB-lite"/>
    </source>
</evidence>
<dbReference type="InterPro" id="IPR002152">
    <property type="entry name" value="Glyco_hydro_23"/>
</dbReference>
<proteinExistence type="inferred from homology"/>
<keyword evidence="5" id="KW-0929">Antimicrobial</keyword>
<evidence type="ECO:0000313" key="12">
    <source>
        <dbReference type="Ensembl" id="ENSTRUP00000075891.1"/>
    </source>
</evidence>
<evidence type="ECO:0000256" key="3">
    <source>
        <dbReference type="ARBA" id="ARBA00012732"/>
    </source>
</evidence>
<dbReference type="FunFam" id="1.10.530.10:FF:000026">
    <property type="entry name" value="Lysozyme g"/>
    <property type="match status" value="1"/>
</dbReference>
<evidence type="ECO:0000256" key="4">
    <source>
        <dbReference type="ARBA" id="ARBA00016485"/>
    </source>
</evidence>
<accession>A0A674NQL6</accession>
<feature type="region of interest" description="Disordered" evidence="10">
    <location>
        <begin position="1"/>
        <end position="22"/>
    </location>
</feature>
<evidence type="ECO:0000256" key="1">
    <source>
        <dbReference type="ARBA" id="ARBA00000632"/>
    </source>
</evidence>
<dbReference type="EC" id="3.2.1.17" evidence="3"/>
<keyword evidence="7" id="KW-0378">Hydrolase</keyword>
<dbReference type="SUPFAM" id="SSF53955">
    <property type="entry name" value="Lysozyme-like"/>
    <property type="match status" value="1"/>
</dbReference>
<dbReference type="CDD" id="cd01021">
    <property type="entry name" value="GEWL"/>
    <property type="match status" value="1"/>
</dbReference>
<dbReference type="GO" id="GO:0003796">
    <property type="term" value="F:lysozyme activity"/>
    <property type="evidence" value="ECO:0007669"/>
    <property type="project" value="UniProtKB-EC"/>
</dbReference>
<dbReference type="PANTHER" id="PTHR31698:SF8">
    <property type="entry name" value="LYSOZYME G-RELATED"/>
    <property type="match status" value="1"/>
</dbReference>
<evidence type="ECO:0000256" key="2">
    <source>
        <dbReference type="ARBA" id="ARBA00008902"/>
    </source>
</evidence>
<protein>
    <recommendedName>
        <fullName evidence="4">Lysozyme g</fullName>
        <ecNumber evidence="3">3.2.1.17</ecNumber>
    </recommendedName>
    <alternativeName>
        <fullName evidence="9">1,4-beta-N-acetylmuramidase</fullName>
    </alternativeName>
</protein>
<reference evidence="12 13" key="1">
    <citation type="journal article" date="2011" name="Genome Biol. Evol.">
        <title>Integration of the genetic map and genome assembly of fugu facilitates insights into distinct features of genome evolution in teleosts and mammals.</title>
        <authorList>
            <person name="Kai W."/>
            <person name="Kikuchi K."/>
            <person name="Tohari S."/>
            <person name="Chew A.K."/>
            <person name="Tay A."/>
            <person name="Fujiwara A."/>
            <person name="Hosoya S."/>
            <person name="Suetake H."/>
            <person name="Naruse K."/>
            <person name="Brenner S."/>
            <person name="Suzuki Y."/>
            <person name="Venkatesh B."/>
        </authorList>
    </citation>
    <scope>NUCLEOTIDE SEQUENCE [LARGE SCALE GENOMIC DNA]</scope>
</reference>